<accession>A0A9E8RZT5</accession>
<dbReference type="EMBL" id="CP106877">
    <property type="protein sequence ID" value="WAA13698.1"/>
    <property type="molecule type" value="Genomic_DNA"/>
</dbReference>
<dbReference type="PROSITE" id="PS50090">
    <property type="entry name" value="MYB_LIKE"/>
    <property type="match status" value="1"/>
</dbReference>
<dbReference type="PANTHER" id="PTHR41302:SF2">
    <property type="entry name" value="PRESPORE SPECIFIC TRANSCRIPTIONAL ACTIVATOR RSFA"/>
    <property type="match status" value="1"/>
</dbReference>
<protein>
    <submittedName>
        <fullName evidence="4">RsfA family transcriptional regulator</fullName>
    </submittedName>
</protein>
<dbReference type="Gene3D" id="1.10.10.60">
    <property type="entry name" value="Homeodomain-like"/>
    <property type="match status" value="1"/>
</dbReference>
<feature type="domain" description="Myb-like" evidence="2">
    <location>
        <begin position="1"/>
        <end position="57"/>
    </location>
</feature>
<gene>
    <name evidence="4" type="ORF">OE105_06245</name>
</gene>
<dbReference type="Proteomes" id="UP001164726">
    <property type="component" value="Chromosome"/>
</dbReference>
<proteinExistence type="predicted"/>
<dbReference type="NCBIfam" id="TIGR02894">
    <property type="entry name" value="DNA_bind_RsfA"/>
    <property type="match status" value="1"/>
</dbReference>
<name>A0A9E8RZT5_9BACI</name>
<reference evidence="4" key="1">
    <citation type="submission" date="2022-09" db="EMBL/GenBank/DDBJ databases">
        <title>Complete Genomes of Fervidibacillus albus and Fervidibacillus halotolerans isolated from tidal flat sediments.</title>
        <authorList>
            <person name="Kwon K.K."/>
            <person name="Yang S.-H."/>
            <person name="Park M.J."/>
            <person name="Oh H.-M."/>
        </authorList>
    </citation>
    <scope>NUCLEOTIDE SEQUENCE</scope>
    <source>
        <strain evidence="4">MEBiC13594</strain>
    </source>
</reference>
<feature type="coiled-coil region" evidence="1">
    <location>
        <begin position="107"/>
        <end position="184"/>
    </location>
</feature>
<dbReference type="InterPro" id="IPR017930">
    <property type="entry name" value="Myb_dom"/>
</dbReference>
<dbReference type="SMART" id="SM00717">
    <property type="entry name" value="SANT"/>
    <property type="match status" value="1"/>
</dbReference>
<keyword evidence="1" id="KW-0175">Coiled coil</keyword>
<feature type="domain" description="HTH myb-type" evidence="3">
    <location>
        <begin position="1"/>
        <end position="61"/>
    </location>
</feature>
<dbReference type="InterPro" id="IPR014243">
    <property type="entry name" value="RsfA-like"/>
</dbReference>
<dbReference type="PANTHER" id="PTHR41302">
    <property type="entry name" value="PRESPORE-SPECIFIC TRANSCRIPTIONAL REGULATOR RSFA-RELATED"/>
    <property type="match status" value="1"/>
</dbReference>
<evidence type="ECO:0000313" key="5">
    <source>
        <dbReference type="Proteomes" id="UP001164726"/>
    </source>
</evidence>
<dbReference type="AlphaFoldDB" id="A0A9E8RZT5"/>
<dbReference type="InterPro" id="IPR001005">
    <property type="entry name" value="SANT/Myb"/>
</dbReference>
<sequence length="184" mass="21663">MTSVRQDAWTKDEDLLLAEVVLRHIREGSTQLKAFDEVGKKLNRTAAACGFRWNSTVRKQYQSAIELAKKQRKEGKRGIRQNTGELEAVSEQGKKTSIRLEDVIEFLQNMKEREHLFEANLENTENNYQEKLLFMENRLKELEKENEKLVKENKELKDEYVSLLTILEKARTLTKTEKEEMEKE</sequence>
<dbReference type="InterPro" id="IPR009057">
    <property type="entry name" value="Homeodomain-like_sf"/>
</dbReference>
<dbReference type="RefSeq" id="WP_275421888.1">
    <property type="nucleotide sequence ID" value="NZ_CP106877.1"/>
</dbReference>
<evidence type="ECO:0000313" key="4">
    <source>
        <dbReference type="EMBL" id="WAA13698.1"/>
    </source>
</evidence>
<dbReference type="KEGG" id="fhl:OE105_06245"/>
<dbReference type="SUPFAM" id="SSF46689">
    <property type="entry name" value="Homeodomain-like"/>
    <property type="match status" value="1"/>
</dbReference>
<evidence type="ECO:0000259" key="2">
    <source>
        <dbReference type="PROSITE" id="PS50090"/>
    </source>
</evidence>
<evidence type="ECO:0000256" key="1">
    <source>
        <dbReference type="SAM" id="Coils"/>
    </source>
</evidence>
<organism evidence="4 5">
    <name type="scientific">Fervidibacillus halotolerans</name>
    <dbReference type="NCBI Taxonomy" id="2980027"/>
    <lineage>
        <taxon>Bacteria</taxon>
        <taxon>Bacillati</taxon>
        <taxon>Bacillota</taxon>
        <taxon>Bacilli</taxon>
        <taxon>Bacillales</taxon>
        <taxon>Bacillaceae</taxon>
        <taxon>Fervidibacillus</taxon>
    </lineage>
</organism>
<dbReference type="PROSITE" id="PS51294">
    <property type="entry name" value="HTH_MYB"/>
    <property type="match status" value="1"/>
</dbReference>
<evidence type="ECO:0000259" key="3">
    <source>
        <dbReference type="PROSITE" id="PS51294"/>
    </source>
</evidence>
<dbReference type="Pfam" id="PF13921">
    <property type="entry name" value="Myb_DNA-bind_6"/>
    <property type="match status" value="1"/>
</dbReference>
<keyword evidence="5" id="KW-1185">Reference proteome</keyword>